<dbReference type="RefSeq" id="WP_209210060.1">
    <property type="nucleotide sequence ID" value="NZ_JAFFZM010000004.1"/>
</dbReference>
<dbReference type="GeneID" id="96258605"/>
<organism evidence="1 2">
    <name type="scientific">Streptomyces smyrnaeus</name>
    <dbReference type="NCBI Taxonomy" id="1387713"/>
    <lineage>
        <taxon>Bacteria</taxon>
        <taxon>Bacillati</taxon>
        <taxon>Actinomycetota</taxon>
        <taxon>Actinomycetes</taxon>
        <taxon>Kitasatosporales</taxon>
        <taxon>Streptomycetaceae</taxon>
        <taxon>Streptomyces</taxon>
    </lineage>
</organism>
<accession>A0ABS3XT95</accession>
<gene>
    <name evidence="1" type="ORF">JW613_08300</name>
</gene>
<proteinExistence type="predicted"/>
<reference evidence="1 2" key="1">
    <citation type="submission" date="2021-02" db="EMBL/GenBank/DDBJ databases">
        <title>Streptomyces spirodelae sp. nov., isolated from duckweed.</title>
        <authorList>
            <person name="Saimee Y."/>
            <person name="Duangmal K."/>
        </authorList>
    </citation>
    <scope>NUCLEOTIDE SEQUENCE [LARGE SCALE GENOMIC DNA]</scope>
    <source>
        <strain evidence="1 2">DSM 42105</strain>
    </source>
</reference>
<comment type="caution">
    <text evidence="1">The sequence shown here is derived from an EMBL/GenBank/DDBJ whole genome shotgun (WGS) entry which is preliminary data.</text>
</comment>
<evidence type="ECO:0000313" key="1">
    <source>
        <dbReference type="EMBL" id="MBO8198306.1"/>
    </source>
</evidence>
<dbReference type="Proteomes" id="UP000721954">
    <property type="component" value="Unassembled WGS sequence"/>
</dbReference>
<dbReference type="EMBL" id="JAFFZM010000004">
    <property type="protein sequence ID" value="MBO8198306.1"/>
    <property type="molecule type" value="Genomic_DNA"/>
</dbReference>
<evidence type="ECO:0000313" key="2">
    <source>
        <dbReference type="Proteomes" id="UP000721954"/>
    </source>
</evidence>
<sequence length="165" mass="18179">MTVPQARRVDVPKVLLDSKEFTDAHYMSAYEVPAPDARSVTPEQWGRATFEGAPAPVRGFLGMGWTQVLRLRLGPRSSREHILGWHLSGPVSTQDDDFDSLVLEGHSGLVATYNIVMVKSAAVVWATAVHFRKPAGRVVWRMAQPVHQLTVPTLLKRAGRSLSLG</sequence>
<name>A0ABS3XT95_9ACTN</name>
<keyword evidence="2" id="KW-1185">Reference proteome</keyword>
<protein>
    <submittedName>
        <fullName evidence="1">DUF2867 domain-containing protein</fullName>
    </submittedName>
</protein>